<protein>
    <submittedName>
        <fullName evidence="3">Uncharacterized protein</fullName>
    </submittedName>
</protein>
<reference evidence="3 4" key="1">
    <citation type="journal article" date="2009" name="Science">
        <title>Green evolution and dynamic adaptations revealed by genomes of the marine picoeukaryotes Micromonas.</title>
        <authorList>
            <person name="Worden A.Z."/>
            <person name="Lee J.H."/>
            <person name="Mock T."/>
            <person name="Rouze P."/>
            <person name="Simmons M.P."/>
            <person name="Aerts A.L."/>
            <person name="Allen A.E."/>
            <person name="Cuvelier M.L."/>
            <person name="Derelle E."/>
            <person name="Everett M.V."/>
            <person name="Foulon E."/>
            <person name="Grimwood J."/>
            <person name="Gundlach H."/>
            <person name="Henrissat B."/>
            <person name="Napoli C."/>
            <person name="McDonald S.M."/>
            <person name="Parker M.S."/>
            <person name="Rombauts S."/>
            <person name="Salamov A."/>
            <person name="Von Dassow P."/>
            <person name="Badger J.H."/>
            <person name="Coutinho P.M."/>
            <person name="Demir E."/>
            <person name="Dubchak I."/>
            <person name="Gentemann C."/>
            <person name="Eikrem W."/>
            <person name="Gready J.E."/>
            <person name="John U."/>
            <person name="Lanier W."/>
            <person name="Lindquist E.A."/>
            <person name="Lucas S."/>
            <person name="Mayer K.F."/>
            <person name="Moreau H."/>
            <person name="Not F."/>
            <person name="Otillar R."/>
            <person name="Panaud O."/>
            <person name="Pangilinan J."/>
            <person name="Paulsen I."/>
            <person name="Piegu B."/>
            <person name="Poliakov A."/>
            <person name="Robbens S."/>
            <person name="Schmutz J."/>
            <person name="Toulza E."/>
            <person name="Wyss T."/>
            <person name="Zelensky A."/>
            <person name="Zhou K."/>
            <person name="Armbrust E.V."/>
            <person name="Bhattacharya D."/>
            <person name="Goodenough U.W."/>
            <person name="Van de Peer Y."/>
            <person name="Grigoriev I.V."/>
        </authorList>
    </citation>
    <scope>NUCLEOTIDE SEQUENCE [LARGE SCALE GENOMIC DNA]</scope>
    <source>
        <strain evidence="4">RCC299 / NOUM17</strain>
    </source>
</reference>
<dbReference type="InParanoid" id="C1E6A5"/>
<dbReference type="KEGG" id="mis:MICPUN_108270"/>
<evidence type="ECO:0000313" key="3">
    <source>
        <dbReference type="EMBL" id="ACO63777.1"/>
    </source>
</evidence>
<keyword evidence="2" id="KW-1133">Transmembrane helix</keyword>
<dbReference type="AlphaFoldDB" id="C1E6A5"/>
<gene>
    <name evidence="3" type="ORF">MICPUN_108270</name>
</gene>
<evidence type="ECO:0000256" key="2">
    <source>
        <dbReference type="SAM" id="Phobius"/>
    </source>
</evidence>
<dbReference type="EMBL" id="CP001326">
    <property type="protein sequence ID" value="ACO63777.1"/>
    <property type="molecule type" value="Genomic_DNA"/>
</dbReference>
<dbReference type="RefSeq" id="XP_002502519.1">
    <property type="nucleotide sequence ID" value="XM_002502473.1"/>
</dbReference>
<feature type="region of interest" description="Disordered" evidence="1">
    <location>
        <begin position="92"/>
        <end position="115"/>
    </location>
</feature>
<feature type="transmembrane region" description="Helical" evidence="2">
    <location>
        <begin position="127"/>
        <end position="147"/>
    </location>
</feature>
<keyword evidence="2" id="KW-0472">Membrane</keyword>
<organism evidence="3 4">
    <name type="scientific">Micromonas commoda (strain RCC299 / NOUM17 / CCMP2709)</name>
    <name type="common">Picoplanktonic green alga</name>
    <dbReference type="NCBI Taxonomy" id="296587"/>
    <lineage>
        <taxon>Eukaryota</taxon>
        <taxon>Viridiplantae</taxon>
        <taxon>Chlorophyta</taxon>
        <taxon>Mamiellophyceae</taxon>
        <taxon>Mamiellales</taxon>
        <taxon>Mamiellaceae</taxon>
        <taxon>Micromonas</taxon>
    </lineage>
</organism>
<proteinExistence type="predicted"/>
<keyword evidence="4" id="KW-1185">Reference proteome</keyword>
<accession>C1E6A5</accession>
<dbReference type="GeneID" id="8243422"/>
<dbReference type="OrthoDB" id="498963at2759"/>
<name>C1E6A5_MICCC</name>
<evidence type="ECO:0000256" key="1">
    <source>
        <dbReference type="SAM" id="MobiDB-lite"/>
    </source>
</evidence>
<dbReference type="Proteomes" id="UP000002009">
    <property type="component" value="Chromosome 5"/>
</dbReference>
<sequence length="157" mass="17234">MKTPRVRPAVEEVIENFHNVQRWRDDATVMGVLNKFRHVQRYCKEAGVRIRFEDVIVKNRADADERRGRIAKMRRAADDALERAREDVLAFAPMERSTKREAGGGGGAEGPATERLKTERLKKLQTLAFALAAVAAVLLAAAVRALGGGRGALGSSP</sequence>
<dbReference type="STRING" id="296587.C1E6A5"/>
<evidence type="ECO:0000313" key="4">
    <source>
        <dbReference type="Proteomes" id="UP000002009"/>
    </source>
</evidence>
<keyword evidence="2" id="KW-0812">Transmembrane</keyword>